<keyword evidence="1" id="KW-1133">Transmembrane helix</keyword>
<dbReference type="InterPro" id="IPR023214">
    <property type="entry name" value="HAD_sf"/>
</dbReference>
<dbReference type="InterPro" id="IPR036412">
    <property type="entry name" value="HAD-like_sf"/>
</dbReference>
<feature type="transmembrane region" description="Helical" evidence="1">
    <location>
        <begin position="34"/>
        <end position="52"/>
    </location>
</feature>
<keyword evidence="1" id="KW-0812">Transmembrane</keyword>
<dbReference type="OrthoDB" id="9784466at2"/>
<dbReference type="Proteomes" id="UP000198157">
    <property type="component" value="Unassembled WGS sequence"/>
</dbReference>
<name>A0A246HL53_STEMA</name>
<keyword evidence="1" id="KW-0472">Membrane</keyword>
<dbReference type="Gene3D" id="1.20.1440.100">
    <property type="entry name" value="SG protein - dephosphorylation function"/>
    <property type="match status" value="1"/>
</dbReference>
<accession>A0A246HL53</accession>
<reference evidence="2 3" key="1">
    <citation type="submission" date="2017-06" db="EMBL/GenBank/DDBJ databases">
        <authorList>
            <person name="Kim H.J."/>
            <person name="Triplett B.A."/>
        </authorList>
    </citation>
    <scope>NUCLEOTIDE SEQUENCE [LARGE SCALE GENOMIC DNA]</scope>
    <source>
        <strain evidence="2 3">13146</strain>
    </source>
</reference>
<dbReference type="Gene3D" id="3.40.50.1000">
    <property type="entry name" value="HAD superfamily/HAD-like"/>
    <property type="match status" value="1"/>
</dbReference>
<gene>
    <name evidence="2" type="ORF">CEE60_12475</name>
</gene>
<dbReference type="AlphaFoldDB" id="A0A246HL53"/>
<evidence type="ECO:0000313" key="2">
    <source>
        <dbReference type="EMBL" id="OWQ52550.1"/>
    </source>
</evidence>
<evidence type="ECO:0000313" key="3">
    <source>
        <dbReference type="Proteomes" id="UP000198157"/>
    </source>
</evidence>
<dbReference type="SUPFAM" id="SSF56784">
    <property type="entry name" value="HAD-like"/>
    <property type="match status" value="1"/>
</dbReference>
<dbReference type="EMBL" id="NIVS01000029">
    <property type="protein sequence ID" value="OWQ52550.1"/>
    <property type="molecule type" value="Genomic_DNA"/>
</dbReference>
<protein>
    <submittedName>
        <fullName evidence="2">Phosphoserine phosphatase</fullName>
    </submittedName>
</protein>
<comment type="caution">
    <text evidence="2">The sequence shown here is derived from an EMBL/GenBank/DDBJ whole genome shotgun (WGS) entry which is preliminary data.</text>
</comment>
<dbReference type="Pfam" id="PF12710">
    <property type="entry name" value="HAD"/>
    <property type="match status" value="1"/>
</dbReference>
<sequence length="223" mass="25636">MSERTVVVFDFDLTLTRWETASRFFKTLLRRQPWRIAGVLLALPVLVPLWALPRTRRRPVRFAVWMATFGRRRDVLVALAVAHADEVFGGPEPVFLAPGVERLRHHLAQGDQVVIATGCWEPLARALLEREGLQDVPLVASTLRPFLGGWVSERHCLGENKIPMLTERGYPPPWRMAYTDHRADLPLLRNSEQWYLVSPGEKCLRLIEQTMMTKAQILPWRNA</sequence>
<organism evidence="2 3">
    <name type="scientific">Stenotrophomonas maltophilia</name>
    <name type="common">Pseudomonas maltophilia</name>
    <name type="synonym">Xanthomonas maltophilia</name>
    <dbReference type="NCBI Taxonomy" id="40324"/>
    <lineage>
        <taxon>Bacteria</taxon>
        <taxon>Pseudomonadati</taxon>
        <taxon>Pseudomonadota</taxon>
        <taxon>Gammaproteobacteria</taxon>
        <taxon>Lysobacterales</taxon>
        <taxon>Lysobacteraceae</taxon>
        <taxon>Stenotrophomonas</taxon>
        <taxon>Stenotrophomonas maltophilia group</taxon>
    </lineage>
</organism>
<proteinExistence type="predicted"/>
<evidence type="ECO:0000256" key="1">
    <source>
        <dbReference type="SAM" id="Phobius"/>
    </source>
</evidence>